<sequence length="118" mass="12741">MSRGVGNSGMEMSGVHNIKVDPFVKGFDMALARPLSRSVRLNGFSTCLRLEEVYWNILAEIAKVNTCSISALLSYVDREVHLRHGGVKNFSGLVRVVCVAHVLKGRASVSPVTQAGLG</sequence>
<dbReference type="InterPro" id="IPR027373">
    <property type="entry name" value="RHH_dom"/>
</dbReference>
<evidence type="ECO:0000313" key="2">
    <source>
        <dbReference type="EMBL" id="SDU84525.1"/>
    </source>
</evidence>
<keyword evidence="2" id="KW-0238">DNA-binding</keyword>
<dbReference type="STRING" id="46679.SAMN05216202_0467"/>
<reference evidence="3" key="1">
    <citation type="submission" date="2016-10" db="EMBL/GenBank/DDBJ databases">
        <authorList>
            <person name="Varghese N."/>
            <person name="Submissions S."/>
        </authorList>
    </citation>
    <scope>NUCLEOTIDE SEQUENCE [LARGE SCALE GENOMIC DNA]</scope>
    <source>
        <strain evidence="3">LMG 2223</strain>
    </source>
</reference>
<evidence type="ECO:0000313" key="3">
    <source>
        <dbReference type="Proteomes" id="UP000198600"/>
    </source>
</evidence>
<dbReference type="InterPro" id="IPR038268">
    <property type="entry name" value="RHH_sf"/>
</dbReference>
<dbReference type="AlphaFoldDB" id="A0A1H2LUX3"/>
<dbReference type="RefSeq" id="WP_084380398.1">
    <property type="nucleotide sequence ID" value="NZ_LS483433.1"/>
</dbReference>
<gene>
    <name evidence="2" type="ORF">SAMN05216202_0467</name>
</gene>
<protein>
    <submittedName>
        <fullName evidence="2">Predicted DNA-binding protein, contains Ribbon-helix-helix (RHH) domain</fullName>
    </submittedName>
</protein>
<proteinExistence type="predicted"/>
<dbReference type="Pfam" id="PF13467">
    <property type="entry name" value="RHH_4"/>
    <property type="match status" value="1"/>
</dbReference>
<organism evidence="2 3">
    <name type="scientific">Pseudomonas mucidolens</name>
    <dbReference type="NCBI Taxonomy" id="46679"/>
    <lineage>
        <taxon>Bacteria</taxon>
        <taxon>Pseudomonadati</taxon>
        <taxon>Pseudomonadota</taxon>
        <taxon>Gammaproteobacteria</taxon>
        <taxon>Pseudomonadales</taxon>
        <taxon>Pseudomonadaceae</taxon>
        <taxon>Pseudomonas</taxon>
    </lineage>
</organism>
<dbReference type="GO" id="GO:0003677">
    <property type="term" value="F:DNA binding"/>
    <property type="evidence" value="ECO:0007669"/>
    <property type="project" value="UniProtKB-KW"/>
</dbReference>
<accession>A0A1H2LUX3</accession>
<evidence type="ECO:0000259" key="1">
    <source>
        <dbReference type="Pfam" id="PF13467"/>
    </source>
</evidence>
<dbReference type="Gene3D" id="1.10.3990.20">
    <property type="entry name" value="protein bp1543"/>
    <property type="match status" value="1"/>
</dbReference>
<name>A0A1H2LUX3_9PSED</name>
<dbReference type="OrthoDB" id="5458732at2"/>
<feature type="domain" description="Ribbon-helix-helix" evidence="1">
    <location>
        <begin position="36"/>
        <end position="101"/>
    </location>
</feature>
<keyword evidence="3" id="KW-1185">Reference proteome</keyword>
<dbReference type="EMBL" id="LT629802">
    <property type="protein sequence ID" value="SDU84525.1"/>
    <property type="molecule type" value="Genomic_DNA"/>
</dbReference>
<dbReference type="Proteomes" id="UP000198600">
    <property type="component" value="Chromosome I"/>
</dbReference>